<dbReference type="eggNOG" id="ENOG502R2J9">
    <property type="taxonomic scope" value="Eukaryota"/>
</dbReference>
<dbReference type="GeneID" id="14906354"/>
<evidence type="ECO:0000313" key="2">
    <source>
        <dbReference type="Proteomes" id="UP000008983"/>
    </source>
</evidence>
<dbReference type="InParanoid" id="G0QX21"/>
<organism evidence="1 2">
    <name type="scientific">Ichthyophthirius multifiliis</name>
    <name type="common">White spot disease agent</name>
    <name type="synonym">Ich</name>
    <dbReference type="NCBI Taxonomy" id="5932"/>
    <lineage>
        <taxon>Eukaryota</taxon>
        <taxon>Sar</taxon>
        <taxon>Alveolata</taxon>
        <taxon>Ciliophora</taxon>
        <taxon>Intramacronucleata</taxon>
        <taxon>Oligohymenophorea</taxon>
        <taxon>Hymenostomatida</taxon>
        <taxon>Ophryoglenina</taxon>
        <taxon>Ichthyophthirius</taxon>
    </lineage>
</organism>
<accession>G0QX21</accession>
<name>G0QX21_ICHMU</name>
<dbReference type="Proteomes" id="UP000008983">
    <property type="component" value="Unassembled WGS sequence"/>
</dbReference>
<dbReference type="RefSeq" id="XP_004031828.1">
    <property type="nucleotide sequence ID" value="XM_004031780.1"/>
</dbReference>
<reference evidence="1 2" key="1">
    <citation type="submission" date="2011-07" db="EMBL/GenBank/DDBJ databases">
        <authorList>
            <person name="Coyne R."/>
            <person name="Brami D."/>
            <person name="Johnson J."/>
            <person name="Hostetler J."/>
            <person name="Hannick L."/>
            <person name="Clark T."/>
            <person name="Cassidy-Hanley D."/>
            <person name="Inman J."/>
        </authorList>
    </citation>
    <scope>NUCLEOTIDE SEQUENCE [LARGE SCALE GENOMIC DNA]</scope>
    <source>
        <strain evidence="1 2">G5</strain>
    </source>
</reference>
<dbReference type="OrthoDB" id="290667at2759"/>
<dbReference type="EMBL" id="GL984029">
    <property type="protein sequence ID" value="EGR30232.1"/>
    <property type="molecule type" value="Genomic_DNA"/>
</dbReference>
<protein>
    <submittedName>
        <fullName evidence="1">Uncharacterized protein</fullName>
    </submittedName>
</protein>
<evidence type="ECO:0000313" key="1">
    <source>
        <dbReference type="EMBL" id="EGR30232.1"/>
    </source>
</evidence>
<gene>
    <name evidence="1" type="ORF">IMG5_137280</name>
</gene>
<proteinExistence type="predicted"/>
<dbReference type="AlphaFoldDB" id="G0QX21"/>
<keyword evidence="2" id="KW-1185">Reference proteome</keyword>
<sequence>MQKEYQLIIKGDTFNTRSKKIYPYIEIYSVSSKEKNYIIYDSNPFFSPLALTDAINRSDLDVQYEIFAFNQLDFNAEYQVFIDIMNSVSHDQGTRYEIDFTNGESSAFQMKSEIPLLPNQDYFMKNTYYTAVTSQPQFGTDKNIYNPISDSQNGFLGINPEDTKDTKQKLVFLMNIQNIENKITSTKIVIDNTQIPPVIYETIPNNAGFYLIANKNVIEFENSSNMEICQQAISSLKVGEGLISNAVIQQNEYLNQNLGQFTRLKISTSKRSDLDNMFTNDKIFGVKNVFVRRHSSLYADDNILDFYFYFYDQIDSHEPKLMSAFLFNGYTINSPKPFNLRYSTVNWYGGSGITNQGQNIPTFIRLGGYLTKVEKRQGNQRIVIFFTGLDFFYDNNSDTSFEISCSSSVGQVDTKCRGFSNYQQANDKYPQQNYLNMRRIEVEFPEEVPEGSVNSFEFPRKFQILHYGNDAPTSPVNNNMFSVRIESSITFNIIDQTDSSLGFPGVVSYENLATLPQIIILQAMISRIRQYHKMQKIIFCINFGQK</sequence>